<gene>
    <name evidence="2" type="ORF">B0T10DRAFT_401379</name>
</gene>
<comment type="caution">
    <text evidence="2">The sequence shown here is derived from an EMBL/GenBank/DDBJ whole genome shotgun (WGS) entry which is preliminary data.</text>
</comment>
<dbReference type="Proteomes" id="UP000777438">
    <property type="component" value="Unassembled WGS sequence"/>
</dbReference>
<dbReference type="AlphaFoldDB" id="A0A9P9AR14"/>
<keyword evidence="3" id="KW-1185">Reference proteome</keyword>
<protein>
    <submittedName>
        <fullName evidence="2">Uncharacterized protein</fullName>
    </submittedName>
</protein>
<feature type="compositionally biased region" description="Acidic residues" evidence="1">
    <location>
        <begin position="596"/>
        <end position="619"/>
    </location>
</feature>
<evidence type="ECO:0000313" key="2">
    <source>
        <dbReference type="EMBL" id="KAH6892273.1"/>
    </source>
</evidence>
<feature type="region of interest" description="Disordered" evidence="1">
    <location>
        <begin position="591"/>
        <end position="630"/>
    </location>
</feature>
<feature type="compositionally biased region" description="Polar residues" evidence="1">
    <location>
        <begin position="492"/>
        <end position="504"/>
    </location>
</feature>
<name>A0A9P9AR14_9HYPO</name>
<proteinExistence type="predicted"/>
<dbReference type="OrthoDB" id="4966at2759"/>
<feature type="non-terminal residue" evidence="2">
    <location>
        <position position="630"/>
    </location>
</feature>
<reference evidence="2 3" key="1">
    <citation type="journal article" date="2021" name="Nat. Commun.">
        <title>Genetic determinants of endophytism in the Arabidopsis root mycobiome.</title>
        <authorList>
            <person name="Mesny F."/>
            <person name="Miyauchi S."/>
            <person name="Thiergart T."/>
            <person name="Pickel B."/>
            <person name="Atanasova L."/>
            <person name="Karlsson M."/>
            <person name="Huettel B."/>
            <person name="Barry K.W."/>
            <person name="Haridas S."/>
            <person name="Chen C."/>
            <person name="Bauer D."/>
            <person name="Andreopoulos W."/>
            <person name="Pangilinan J."/>
            <person name="LaButti K."/>
            <person name="Riley R."/>
            <person name="Lipzen A."/>
            <person name="Clum A."/>
            <person name="Drula E."/>
            <person name="Henrissat B."/>
            <person name="Kohler A."/>
            <person name="Grigoriev I.V."/>
            <person name="Martin F.M."/>
            <person name="Hacquard S."/>
        </authorList>
    </citation>
    <scope>NUCLEOTIDE SEQUENCE [LARGE SCALE GENOMIC DNA]</scope>
    <source>
        <strain evidence="2 3">MPI-CAGE-CH-0241</strain>
    </source>
</reference>
<evidence type="ECO:0000256" key="1">
    <source>
        <dbReference type="SAM" id="MobiDB-lite"/>
    </source>
</evidence>
<dbReference type="EMBL" id="JAGPYM010000007">
    <property type="protein sequence ID" value="KAH6892273.1"/>
    <property type="molecule type" value="Genomic_DNA"/>
</dbReference>
<evidence type="ECO:0000313" key="3">
    <source>
        <dbReference type="Proteomes" id="UP000777438"/>
    </source>
</evidence>
<feature type="region of interest" description="Disordered" evidence="1">
    <location>
        <begin position="483"/>
        <end position="509"/>
    </location>
</feature>
<sequence length="630" mass="72519">MTCKQLIKLQNQPNRRTPVLGRELIREVQVCAVQDALKNENLAAISVDVDILADAIDEPTDINVEDEGDEQRRKRFKFSDDGLSQWFDGKDPYVPKNIESTMSTLSLKHSSSDIITGICRHIELAVELGKHLGPHDIIKLYSISKSFHAAINGHMLSSVRAWIGHRALEAASIFDFRYYKRALVTDPAGRTWVDRMGEGEDDVQQKARARLVPGMKYLQMVLGRDRYIREIMAIMARNGHRMPKGMYSTLLRLWFLMEICTSRHRLHWLADKRKWTDQDLYNAQFFFVKLSMHFSDPVYGTNGNCNGLLRIMLGQKGLYPLWQLLMCKKYRTFEESIDLFLRYDYEPGRGMWADSADSGELYGVPLYMIGQGHLEGWGKGSKHLMRPDEVIPVEAIRRGLELDDHLMDMVVWGYIDFKTGENLVPTEDELYISDEENALEHVDTRQHWRRKHALKKQWPKLTPEQRREIIEEDQRENMQTLPFCGDEDLTYSDGNDQTSGSSEYSPEDEIIRGFQVPTKRGNKTIADPDDNSESWDKFVTRTLFGMEAGETVDLPSDYIVNMQSKMKYHPSLERSDFDWIAWMDSIARARANEASGQDDDADDEDDDDDDADDDADDDDQGSHRCNGGND</sequence>
<organism evidence="2 3">
    <name type="scientific">Thelonectria olida</name>
    <dbReference type="NCBI Taxonomy" id="1576542"/>
    <lineage>
        <taxon>Eukaryota</taxon>
        <taxon>Fungi</taxon>
        <taxon>Dikarya</taxon>
        <taxon>Ascomycota</taxon>
        <taxon>Pezizomycotina</taxon>
        <taxon>Sordariomycetes</taxon>
        <taxon>Hypocreomycetidae</taxon>
        <taxon>Hypocreales</taxon>
        <taxon>Nectriaceae</taxon>
        <taxon>Thelonectria</taxon>
    </lineage>
</organism>
<accession>A0A9P9AR14</accession>